<evidence type="ECO:0000256" key="6">
    <source>
        <dbReference type="ARBA" id="ARBA00023136"/>
    </source>
</evidence>
<dbReference type="InterPro" id="IPR005821">
    <property type="entry name" value="Ion_trans_dom"/>
</dbReference>
<gene>
    <name evidence="11" type="primary">LOC102802419</name>
</gene>
<feature type="transmembrane region" description="Helical" evidence="8">
    <location>
        <begin position="460"/>
        <end position="481"/>
    </location>
</feature>
<dbReference type="Gene3D" id="1.25.40.20">
    <property type="entry name" value="Ankyrin repeat-containing domain"/>
    <property type="match status" value="1"/>
</dbReference>
<feature type="transmembrane region" description="Helical" evidence="8">
    <location>
        <begin position="544"/>
        <end position="567"/>
    </location>
</feature>
<evidence type="ECO:0000313" key="10">
    <source>
        <dbReference type="Proteomes" id="UP000694865"/>
    </source>
</evidence>
<dbReference type="Proteomes" id="UP000694865">
    <property type="component" value="Unplaced"/>
</dbReference>
<evidence type="ECO:0000256" key="8">
    <source>
        <dbReference type="SAM" id="Phobius"/>
    </source>
</evidence>
<feature type="transmembrane region" description="Helical" evidence="8">
    <location>
        <begin position="424"/>
        <end position="448"/>
    </location>
</feature>
<evidence type="ECO:0000256" key="5">
    <source>
        <dbReference type="ARBA" id="ARBA00023065"/>
    </source>
</evidence>
<feature type="domain" description="Ion transport" evidence="9">
    <location>
        <begin position="324"/>
        <end position="575"/>
    </location>
</feature>
<dbReference type="InterPro" id="IPR002153">
    <property type="entry name" value="TRPC_channel"/>
</dbReference>
<evidence type="ECO:0000256" key="7">
    <source>
        <dbReference type="ARBA" id="ARBA00023303"/>
    </source>
</evidence>
<feature type="transmembrane region" description="Helical" evidence="8">
    <location>
        <begin position="349"/>
        <end position="368"/>
    </location>
</feature>
<reference evidence="11" key="1">
    <citation type="submission" date="2025-08" db="UniProtKB">
        <authorList>
            <consortium name="RefSeq"/>
        </authorList>
    </citation>
    <scope>IDENTIFICATION</scope>
    <source>
        <tissue evidence="11">Testes</tissue>
    </source>
</reference>
<comment type="subcellular location">
    <subcellularLocation>
        <location evidence="1">Membrane</location>
        <topology evidence="1">Multi-pass membrane protein</topology>
    </subcellularLocation>
</comment>
<evidence type="ECO:0000256" key="2">
    <source>
        <dbReference type="ARBA" id="ARBA00022448"/>
    </source>
</evidence>
<keyword evidence="10" id="KW-1185">Reference proteome</keyword>
<name>A0ABM0M4S9_SACKO</name>
<evidence type="ECO:0000256" key="4">
    <source>
        <dbReference type="ARBA" id="ARBA00022989"/>
    </source>
</evidence>
<feature type="transmembrane region" description="Helical" evidence="8">
    <location>
        <begin position="321"/>
        <end position="343"/>
    </location>
</feature>
<feature type="transmembrane region" description="Helical" evidence="8">
    <location>
        <begin position="273"/>
        <end position="301"/>
    </location>
</feature>
<evidence type="ECO:0000313" key="11">
    <source>
        <dbReference type="RefSeq" id="XP_006815020.1"/>
    </source>
</evidence>
<keyword evidence="4 8" id="KW-1133">Transmembrane helix</keyword>
<keyword evidence="7" id="KW-0407">Ion channel</keyword>
<evidence type="ECO:0000259" key="9">
    <source>
        <dbReference type="Pfam" id="PF00520"/>
    </source>
</evidence>
<evidence type="ECO:0000256" key="3">
    <source>
        <dbReference type="ARBA" id="ARBA00022692"/>
    </source>
</evidence>
<dbReference type="InterPro" id="IPR036770">
    <property type="entry name" value="Ankyrin_rpt-contain_sf"/>
</dbReference>
<dbReference type="PRINTS" id="PR01097">
    <property type="entry name" value="TRNSRECEPTRP"/>
</dbReference>
<dbReference type="Pfam" id="PF00520">
    <property type="entry name" value="Ion_trans"/>
    <property type="match status" value="1"/>
</dbReference>
<feature type="transmembrane region" description="Helical" evidence="8">
    <location>
        <begin position="389"/>
        <end position="412"/>
    </location>
</feature>
<accession>A0ABM0M4S9</accession>
<evidence type="ECO:0000256" key="1">
    <source>
        <dbReference type="ARBA" id="ARBA00004141"/>
    </source>
</evidence>
<organism evidence="10 11">
    <name type="scientific">Saccoglossus kowalevskii</name>
    <name type="common">Acorn worm</name>
    <dbReference type="NCBI Taxonomy" id="10224"/>
    <lineage>
        <taxon>Eukaryota</taxon>
        <taxon>Metazoa</taxon>
        <taxon>Hemichordata</taxon>
        <taxon>Enteropneusta</taxon>
        <taxon>Harrimaniidae</taxon>
        <taxon>Saccoglossus</taxon>
    </lineage>
</organism>
<proteinExistence type="predicted"/>
<dbReference type="PANTHER" id="PTHR10117:SF54">
    <property type="entry name" value="TRANSIENT RECEPTOR POTENTIAL-GAMMA PROTEIN"/>
    <property type="match status" value="1"/>
</dbReference>
<sequence>MALANGSRPSQVTSYLVGPTFKGGFTKLEVTRHEPYNQKYLFYRHSCEESMESNAKGIHLEKIRRYREKDYHDNTHTEEEREFFEAVEQGNTGVVQELVQEYGINVNITRLYHRLPTTALQLSAQKNDFAMVRLLAGLGANSLNTPSVEATSGDIQTEQHRIGVFTALSSSCIFIVLSRGSCNGCEDYSKLEIQVEDFLIAMLNSCYMSEECKVLLHGNMCDKPRSMHHRTWKLAQLAVNNKQKRFVAAAKFQHTIRQEWVKGQPSWSLREGWSWTLVYAVYAVILYGVLQPIVSLVYILFPCSSICAFIEGPKSKFFMHLFSYMAFLILFVLATLLPVLSMLNHQGNHPLLEIIRILEIIWIIGILYGKLQKAYIAGFKVYFTNFWNLVMFLTLLIFGIDSLVLSCLSLSFADYLLTHSIPAFLAAIPFLHIINYLYVSSVLGPLLLAFMSIKGHVIRFLCLFTIVVLAFAVSLFCIYAGNEGGVANDGYTSLTSSIKELVYSLFGEFNDNELLFTGLVHIVNGSLTANEISSVEQMHSDMGALVYAAFGILCNLVLVNLCIAMMADTYNRIQENINVIWKFERTRIWMNYVNAPAMAPPFNILPSTKCIQYMMNKKRKSHHSPVKVINSGIQTVSEDNSYTEIRYSELVPILVDRYLEVHYPSFCSIATKQNSCWDVNRTIEAEMTNL</sequence>
<keyword evidence="3 8" id="KW-0812">Transmembrane</keyword>
<keyword evidence="5" id="KW-0406">Ion transport</keyword>
<dbReference type="GeneID" id="102802419"/>
<keyword evidence="6 8" id="KW-0472">Membrane</keyword>
<dbReference type="PANTHER" id="PTHR10117">
    <property type="entry name" value="TRANSIENT RECEPTOR POTENTIAL CHANNEL"/>
    <property type="match status" value="1"/>
</dbReference>
<dbReference type="SUPFAM" id="SSF48403">
    <property type="entry name" value="Ankyrin repeat"/>
    <property type="match status" value="1"/>
</dbReference>
<protein>
    <submittedName>
        <fullName evidence="11">Short transient receptor potential channel 4-like</fullName>
    </submittedName>
</protein>
<keyword evidence="2" id="KW-0813">Transport</keyword>
<dbReference type="RefSeq" id="XP_006815020.1">
    <property type="nucleotide sequence ID" value="XM_006814957.1"/>
</dbReference>